<accession>K4IK34</accession>
<keyword evidence="2" id="KW-1185">Reference proteome</keyword>
<reference evidence="1" key="1">
    <citation type="submission" date="2006-03" db="EMBL/GenBank/DDBJ databases">
        <authorList>
            <person name="Bowman J."/>
            <person name="Ferriera S."/>
            <person name="Johnson J."/>
            <person name="Kravitz S."/>
            <person name="Halpern A."/>
            <person name="Remington K."/>
            <person name="Beeson K."/>
            <person name="Tran B."/>
            <person name="Rogers Y.-H."/>
            <person name="Friedman R."/>
            <person name="Venter J.C."/>
        </authorList>
    </citation>
    <scope>NUCLEOTIDE SEQUENCE [LARGE SCALE GENOMIC DNA]</scope>
    <source>
        <strain evidence="1">ATCC 700755</strain>
    </source>
</reference>
<dbReference type="KEGG" id="ptq:P700755_002713"/>
<name>K4IK34_PSYTT</name>
<reference evidence="1" key="2">
    <citation type="submission" date="2012-09" db="EMBL/GenBank/DDBJ databases">
        <title>The complete sequence of Psychroflexus torquis an extreme psychrophile from sea-ice that is stimulated by light.</title>
        <authorList>
            <person name="Feng S."/>
            <person name="Powell S.M."/>
            <person name="Bowman J.P."/>
        </authorList>
    </citation>
    <scope>NUCLEOTIDE SEQUENCE [LARGE SCALE GENOMIC DNA]</scope>
    <source>
        <strain evidence="1">ATCC 700755</strain>
    </source>
</reference>
<dbReference type="EMBL" id="CP003879">
    <property type="protein sequence ID" value="AFU69451.1"/>
    <property type="molecule type" value="Genomic_DNA"/>
</dbReference>
<evidence type="ECO:0000313" key="1">
    <source>
        <dbReference type="EMBL" id="AFU69451.1"/>
    </source>
</evidence>
<dbReference type="STRING" id="313595.P700755_002713"/>
<evidence type="ECO:0000313" key="2">
    <source>
        <dbReference type="Proteomes" id="UP000008514"/>
    </source>
</evidence>
<dbReference type="AlphaFoldDB" id="K4IK34"/>
<protein>
    <submittedName>
        <fullName evidence="1">Uncharacterized protein</fullName>
    </submittedName>
</protein>
<proteinExistence type="predicted"/>
<organism evidence="1 2">
    <name type="scientific">Psychroflexus torquis (strain ATCC 700755 / CIP 106069 / ACAM 623)</name>
    <dbReference type="NCBI Taxonomy" id="313595"/>
    <lineage>
        <taxon>Bacteria</taxon>
        <taxon>Pseudomonadati</taxon>
        <taxon>Bacteroidota</taxon>
        <taxon>Flavobacteriia</taxon>
        <taxon>Flavobacteriales</taxon>
        <taxon>Flavobacteriaceae</taxon>
        <taxon>Psychroflexus</taxon>
    </lineage>
</organism>
<dbReference type="HOGENOM" id="CLU_3172383_0_0_10"/>
<dbReference type="Proteomes" id="UP000008514">
    <property type="component" value="Chromosome"/>
</dbReference>
<gene>
    <name evidence="1" type="ordered locus">P700755_002713</name>
</gene>
<sequence length="47" mass="5328">MVLLSISGLLVAKRIENPEVKNYSFWTSMGIGIPYLLFELNSKKGRN</sequence>